<accession>A0A9W8I0P3</accession>
<dbReference type="InterPro" id="IPR009057">
    <property type="entry name" value="Homeodomain-like_sf"/>
</dbReference>
<dbReference type="AlphaFoldDB" id="A0A9W8I0P3"/>
<dbReference type="CDD" id="cd00167">
    <property type="entry name" value="SANT"/>
    <property type="match status" value="1"/>
</dbReference>
<dbReference type="Proteomes" id="UP001140094">
    <property type="component" value="Unassembled WGS sequence"/>
</dbReference>
<feature type="domain" description="Myb-like" evidence="5">
    <location>
        <begin position="534"/>
        <end position="581"/>
    </location>
</feature>
<dbReference type="Gene3D" id="1.10.10.60">
    <property type="entry name" value="Homeodomain-like"/>
    <property type="match status" value="2"/>
</dbReference>
<name>A0A9W8I0P3_9FUNG</name>
<dbReference type="PANTHER" id="PTHR46380">
    <property type="entry name" value="CYCLIN-D-BINDING MYB-LIKE TRANSCRIPTION FACTOR 1"/>
    <property type="match status" value="1"/>
</dbReference>
<organism evidence="6 7">
    <name type="scientific">Coemansia guatemalensis</name>
    <dbReference type="NCBI Taxonomy" id="2761395"/>
    <lineage>
        <taxon>Eukaryota</taxon>
        <taxon>Fungi</taxon>
        <taxon>Fungi incertae sedis</taxon>
        <taxon>Zoopagomycota</taxon>
        <taxon>Kickxellomycotina</taxon>
        <taxon>Kickxellomycetes</taxon>
        <taxon>Kickxellales</taxon>
        <taxon>Kickxellaceae</taxon>
        <taxon>Coemansia</taxon>
    </lineage>
</organism>
<keyword evidence="3" id="KW-0539">Nucleus</keyword>
<dbReference type="OrthoDB" id="2143914at2759"/>
<evidence type="ECO:0000256" key="2">
    <source>
        <dbReference type="ARBA" id="ARBA00023125"/>
    </source>
</evidence>
<evidence type="ECO:0000313" key="7">
    <source>
        <dbReference type="Proteomes" id="UP001140094"/>
    </source>
</evidence>
<keyword evidence="7" id="KW-1185">Reference proteome</keyword>
<comment type="subcellular location">
    <subcellularLocation>
        <location evidence="1">Nucleus</location>
    </subcellularLocation>
</comment>
<feature type="compositionally biased region" description="Pro residues" evidence="4">
    <location>
        <begin position="15"/>
        <end position="27"/>
    </location>
</feature>
<keyword evidence="2" id="KW-0238">DNA-binding</keyword>
<dbReference type="SMART" id="SM00717">
    <property type="entry name" value="SANT"/>
    <property type="match status" value="3"/>
</dbReference>
<reference evidence="6" key="1">
    <citation type="submission" date="2022-07" db="EMBL/GenBank/DDBJ databases">
        <title>Phylogenomic reconstructions and comparative analyses of Kickxellomycotina fungi.</title>
        <authorList>
            <person name="Reynolds N.K."/>
            <person name="Stajich J.E."/>
            <person name="Barry K."/>
            <person name="Grigoriev I.V."/>
            <person name="Crous P."/>
            <person name="Smith M.E."/>
        </authorList>
    </citation>
    <scope>NUCLEOTIDE SEQUENCE</scope>
    <source>
        <strain evidence="6">NRRL 1565</strain>
    </source>
</reference>
<dbReference type="EMBL" id="JANBUO010000026">
    <property type="protein sequence ID" value="KAJ2808747.1"/>
    <property type="molecule type" value="Genomic_DNA"/>
</dbReference>
<evidence type="ECO:0000256" key="3">
    <source>
        <dbReference type="ARBA" id="ARBA00023242"/>
    </source>
</evidence>
<evidence type="ECO:0000256" key="1">
    <source>
        <dbReference type="ARBA" id="ARBA00004123"/>
    </source>
</evidence>
<feature type="region of interest" description="Disordered" evidence="4">
    <location>
        <begin position="1"/>
        <end position="57"/>
    </location>
</feature>
<comment type="caution">
    <text evidence="6">The sequence shown here is derived from an EMBL/GenBank/DDBJ whole genome shotgun (WGS) entry which is preliminary data.</text>
</comment>
<gene>
    <name evidence="6" type="ORF">H4R20_000662</name>
</gene>
<dbReference type="PANTHER" id="PTHR46380:SF2">
    <property type="entry name" value="CYCLIN-D-BINDING MYB-LIKE TRANSCRIPTION FACTOR 1"/>
    <property type="match status" value="1"/>
</dbReference>
<dbReference type="PROSITE" id="PS50090">
    <property type="entry name" value="MYB_LIKE"/>
    <property type="match status" value="1"/>
</dbReference>
<proteinExistence type="predicted"/>
<dbReference type="InterPro" id="IPR001005">
    <property type="entry name" value="SANT/Myb"/>
</dbReference>
<dbReference type="InterPro" id="IPR051651">
    <property type="entry name" value="DMTF1_DNA-bind_reg"/>
</dbReference>
<dbReference type="GO" id="GO:0005634">
    <property type="term" value="C:nucleus"/>
    <property type="evidence" value="ECO:0007669"/>
    <property type="project" value="UniProtKB-SubCell"/>
</dbReference>
<sequence length="583" mass="62988">MSAPAAAAAAAATTPAPPAPPAPPAQVAPPVTGNPGGGGGNGGTAPPATRPAAPAATHTFSTSTGMILRGLRRLAGLSWSVQPAKRHAHAWAPGAWTEQSASELLAVINRLEAQGAEGKWDVVRRHIARIAPRKTAKEASTAEKPKAEKVKAVPVARSGERIDEYVTHFYLQRGLPIDWSSTARAFGSSIAVCRTLYYQTRRRLREGQLKVEPIAEEQKNKPNAAQYEATGEFGLEPPYRTRFTDAQMWGRANEVRATVAAEEGSGGSVDWAAVAERLGVSEEEALMLAHGAGAQVATDDTAWTAERRARLADFVQRHAGVRWELVALYMRSSAGQCASQYAVAAAAGGAQHGIQQRTANRTWTADEQQRLHHAMTHRQQFPRLADVAAYVGGGRSASSCNARWLNSRLLAAERSVTWTPAEEAALTEFVLRTPGLCLNAPTLNAVQRELAPNRSHDQLRVVLGRIRARLGSRARSAATADLERLQEAVTRHSRGSVVDWKAVGADLRIGAWFCWKTYNDRLVRGRLPTPTPVRWSPDEVLRLRNAVAAVPPDAENRWLAVAQIVGSRSQSKCQSKARRMGLV</sequence>
<dbReference type="GO" id="GO:0000981">
    <property type="term" value="F:DNA-binding transcription factor activity, RNA polymerase II-specific"/>
    <property type="evidence" value="ECO:0007669"/>
    <property type="project" value="TreeGrafter"/>
</dbReference>
<dbReference type="SUPFAM" id="SSF46689">
    <property type="entry name" value="Homeodomain-like"/>
    <property type="match status" value="2"/>
</dbReference>
<evidence type="ECO:0000256" key="4">
    <source>
        <dbReference type="SAM" id="MobiDB-lite"/>
    </source>
</evidence>
<evidence type="ECO:0000313" key="6">
    <source>
        <dbReference type="EMBL" id="KAJ2808747.1"/>
    </source>
</evidence>
<dbReference type="GO" id="GO:0000978">
    <property type="term" value="F:RNA polymerase II cis-regulatory region sequence-specific DNA binding"/>
    <property type="evidence" value="ECO:0007669"/>
    <property type="project" value="TreeGrafter"/>
</dbReference>
<feature type="compositionally biased region" description="Gly residues" evidence="4">
    <location>
        <begin position="34"/>
        <end position="43"/>
    </location>
</feature>
<feature type="compositionally biased region" description="Low complexity" evidence="4">
    <location>
        <begin position="44"/>
        <end position="57"/>
    </location>
</feature>
<feature type="compositionally biased region" description="Low complexity" evidence="4">
    <location>
        <begin position="1"/>
        <end position="14"/>
    </location>
</feature>
<protein>
    <recommendedName>
        <fullName evidence="5">Myb-like domain-containing protein</fullName>
    </recommendedName>
</protein>
<evidence type="ECO:0000259" key="5">
    <source>
        <dbReference type="PROSITE" id="PS50090"/>
    </source>
</evidence>